<dbReference type="GeneID" id="10032809"/>
<accession>E5R1J1</accession>
<keyword evidence="3" id="KW-1185">Reference proteome</keyword>
<dbReference type="InParanoid" id="E5R1J1"/>
<dbReference type="Proteomes" id="UP000002669">
    <property type="component" value="Unassembled WGS sequence"/>
</dbReference>
<reference evidence="3" key="1">
    <citation type="journal article" date="2012" name="MBio">
        <title>Comparative genome analysis of Trichophyton rubrum and related dermatophytes reveals candidate genes involved in infection.</title>
        <authorList>
            <person name="Martinez D.A."/>
            <person name="Oliver B.G."/>
            <person name="Graeser Y."/>
            <person name="Goldberg J.M."/>
            <person name="Li W."/>
            <person name="Martinez-Rossi N.M."/>
            <person name="Monod M."/>
            <person name="Shelest E."/>
            <person name="Barton R.C."/>
            <person name="Birch E."/>
            <person name="Brakhage A.A."/>
            <person name="Chen Z."/>
            <person name="Gurr S.J."/>
            <person name="Heiman D."/>
            <person name="Heitman J."/>
            <person name="Kosti I."/>
            <person name="Rossi A."/>
            <person name="Saif S."/>
            <person name="Samalova M."/>
            <person name="Saunders C.W."/>
            <person name="Shea T."/>
            <person name="Summerbell R.C."/>
            <person name="Xu J."/>
            <person name="Young S."/>
            <person name="Zeng Q."/>
            <person name="Birren B.W."/>
            <person name="Cuomo C.A."/>
            <person name="White T.C."/>
        </authorList>
    </citation>
    <scope>NUCLEOTIDE SEQUENCE [LARGE SCALE GENOMIC DNA]</scope>
    <source>
        <strain evidence="3">ATCC MYA-4604 / CBS 118893</strain>
    </source>
</reference>
<dbReference type="RefSeq" id="XP_003177479.1">
    <property type="nucleotide sequence ID" value="XM_003177431.1"/>
</dbReference>
<organism evidence="3">
    <name type="scientific">Arthroderma gypseum (strain ATCC MYA-4604 / CBS 118893)</name>
    <name type="common">Microsporum gypseum</name>
    <dbReference type="NCBI Taxonomy" id="535722"/>
    <lineage>
        <taxon>Eukaryota</taxon>
        <taxon>Fungi</taxon>
        <taxon>Dikarya</taxon>
        <taxon>Ascomycota</taxon>
        <taxon>Pezizomycotina</taxon>
        <taxon>Eurotiomycetes</taxon>
        <taxon>Eurotiomycetidae</taxon>
        <taxon>Onygenales</taxon>
        <taxon>Arthrodermataceae</taxon>
        <taxon>Nannizzia</taxon>
    </lineage>
</organism>
<dbReference type="AlphaFoldDB" id="E5R1J1"/>
<evidence type="ECO:0000256" key="1">
    <source>
        <dbReference type="SAM" id="MobiDB-lite"/>
    </source>
</evidence>
<dbReference type="EMBL" id="DS989822">
    <property type="protein sequence ID" value="EFQ98527.1"/>
    <property type="molecule type" value="Genomic_DNA"/>
</dbReference>
<gene>
    <name evidence="2" type="ORF">MGYG_01554</name>
</gene>
<evidence type="ECO:0000313" key="2">
    <source>
        <dbReference type="EMBL" id="EFQ98527.1"/>
    </source>
</evidence>
<evidence type="ECO:0000313" key="3">
    <source>
        <dbReference type="Proteomes" id="UP000002669"/>
    </source>
</evidence>
<dbReference type="VEuPathDB" id="FungiDB:MGYG_01554"/>
<dbReference type="HOGENOM" id="CLU_1758368_0_0_1"/>
<proteinExistence type="predicted"/>
<feature type="region of interest" description="Disordered" evidence="1">
    <location>
        <begin position="64"/>
        <end position="99"/>
    </location>
</feature>
<name>E5R1J1_ARTGP</name>
<sequence>MPTGPCSVQLISTSVRGTVERDGADKSASAAYPQYWRHGCSMGEQQLWSQAVDPQPRLVCRIRSTQHRTPSGDDVERGRREAGTDSLERVFSQPKDEDEPSWTAAQSLYYGETRRYSVRRGEAGVCLVVLSRSAAMMGELSVNVIELR</sequence>
<feature type="compositionally biased region" description="Basic and acidic residues" evidence="1">
    <location>
        <begin position="70"/>
        <end position="88"/>
    </location>
</feature>
<protein>
    <submittedName>
        <fullName evidence="2">Uncharacterized protein</fullName>
    </submittedName>
</protein>